<dbReference type="AlphaFoldDB" id="A0A212M1G7"/>
<feature type="transmembrane region" description="Helical" evidence="5">
    <location>
        <begin position="159"/>
        <end position="181"/>
    </location>
</feature>
<dbReference type="PANTHER" id="PTHR37422">
    <property type="entry name" value="TEICHURONIC ACID BIOSYNTHESIS PROTEIN TUAE"/>
    <property type="match status" value="1"/>
</dbReference>
<evidence type="ECO:0000256" key="4">
    <source>
        <dbReference type="ARBA" id="ARBA00023136"/>
    </source>
</evidence>
<feature type="transmembrane region" description="Helical" evidence="5">
    <location>
        <begin position="128"/>
        <end position="147"/>
    </location>
</feature>
<evidence type="ECO:0000256" key="1">
    <source>
        <dbReference type="ARBA" id="ARBA00004141"/>
    </source>
</evidence>
<keyword evidence="2 5" id="KW-0812">Transmembrane</keyword>
<dbReference type="EMBL" id="FMJE01000007">
    <property type="protein sequence ID" value="SCM83615.1"/>
    <property type="molecule type" value="Genomic_DNA"/>
</dbReference>
<dbReference type="RefSeq" id="WP_288185989.1">
    <property type="nucleotide sequence ID" value="NZ_LT608335.1"/>
</dbReference>
<keyword evidence="3 5" id="KW-1133">Transmembrane helix</keyword>
<feature type="transmembrane region" description="Helical" evidence="5">
    <location>
        <begin position="96"/>
        <end position="116"/>
    </location>
</feature>
<evidence type="ECO:0000256" key="2">
    <source>
        <dbReference type="ARBA" id="ARBA00022692"/>
    </source>
</evidence>
<feature type="transmembrane region" description="Helical" evidence="5">
    <location>
        <begin position="37"/>
        <end position="56"/>
    </location>
</feature>
<feature type="transmembrane region" description="Helical" evidence="5">
    <location>
        <begin position="377"/>
        <end position="398"/>
    </location>
</feature>
<proteinExistence type="predicted"/>
<comment type="subcellular location">
    <subcellularLocation>
        <location evidence="1">Membrane</location>
        <topology evidence="1">Multi-pass membrane protein</topology>
    </subcellularLocation>
</comment>
<dbReference type="GO" id="GO:0016020">
    <property type="term" value="C:membrane"/>
    <property type="evidence" value="ECO:0007669"/>
    <property type="project" value="UniProtKB-SubCell"/>
</dbReference>
<dbReference type="InterPro" id="IPR007016">
    <property type="entry name" value="O-antigen_ligase-rel_domated"/>
</dbReference>
<organism evidence="7">
    <name type="scientific">uncultured Sporomusa sp</name>
    <dbReference type="NCBI Taxonomy" id="307249"/>
    <lineage>
        <taxon>Bacteria</taxon>
        <taxon>Bacillati</taxon>
        <taxon>Bacillota</taxon>
        <taxon>Negativicutes</taxon>
        <taxon>Selenomonadales</taxon>
        <taxon>Sporomusaceae</taxon>
        <taxon>Sporomusa</taxon>
        <taxon>environmental samples</taxon>
    </lineage>
</organism>
<evidence type="ECO:0000313" key="7">
    <source>
        <dbReference type="EMBL" id="SCM83615.1"/>
    </source>
</evidence>
<feature type="transmembrane region" description="Helical" evidence="5">
    <location>
        <begin position="68"/>
        <end position="90"/>
    </location>
</feature>
<evidence type="ECO:0000256" key="3">
    <source>
        <dbReference type="ARBA" id="ARBA00022989"/>
    </source>
</evidence>
<gene>
    <name evidence="7" type="ORF">KL86SPO_70473</name>
</gene>
<dbReference type="InterPro" id="IPR051533">
    <property type="entry name" value="WaaL-like"/>
</dbReference>
<feature type="transmembrane region" description="Helical" evidence="5">
    <location>
        <begin position="211"/>
        <end position="229"/>
    </location>
</feature>
<protein>
    <recommendedName>
        <fullName evidence="6">O-antigen ligase-related domain-containing protein</fullName>
    </recommendedName>
</protein>
<feature type="transmembrane region" description="Helical" evidence="5">
    <location>
        <begin position="236"/>
        <end position="255"/>
    </location>
</feature>
<evidence type="ECO:0000259" key="6">
    <source>
        <dbReference type="Pfam" id="PF04932"/>
    </source>
</evidence>
<name>A0A212M1G7_9FIRM</name>
<dbReference type="PANTHER" id="PTHR37422:SF13">
    <property type="entry name" value="LIPOPOLYSACCHARIDE BIOSYNTHESIS PROTEIN PA4999-RELATED"/>
    <property type="match status" value="1"/>
</dbReference>
<reference evidence="7" key="1">
    <citation type="submission" date="2016-08" db="EMBL/GenBank/DDBJ databases">
        <authorList>
            <person name="Seilhamer J.J."/>
        </authorList>
    </citation>
    <scope>NUCLEOTIDE SEQUENCE</scope>
    <source>
        <strain evidence="7">86</strain>
    </source>
</reference>
<feature type="transmembrane region" description="Helical" evidence="5">
    <location>
        <begin position="188"/>
        <end position="205"/>
    </location>
</feature>
<feature type="transmembrane region" description="Helical" evidence="5">
    <location>
        <begin position="12"/>
        <end position="31"/>
    </location>
</feature>
<feature type="transmembrane region" description="Helical" evidence="5">
    <location>
        <begin position="353"/>
        <end position="371"/>
    </location>
</feature>
<feature type="transmembrane region" description="Helical" evidence="5">
    <location>
        <begin position="321"/>
        <end position="341"/>
    </location>
</feature>
<feature type="domain" description="O-antigen ligase-related" evidence="6">
    <location>
        <begin position="195"/>
        <end position="337"/>
    </location>
</feature>
<keyword evidence="4 5" id="KW-0472">Membrane</keyword>
<dbReference type="Pfam" id="PF04932">
    <property type="entry name" value="Wzy_C"/>
    <property type="match status" value="1"/>
</dbReference>
<evidence type="ECO:0000256" key="5">
    <source>
        <dbReference type="SAM" id="Phobius"/>
    </source>
</evidence>
<sequence>MDVKKESSNFFKVGLCDKAFVFFISIFAFLVPIDKQMANTALIFLTISFLFLLRKYKVNYTLFFQQPLVKPLGCFFATLLVSIIFSSNILISIREYLRMITCVLPFLFFAILSVCNHSVPCDLKQRSIHCYMGGCLISALYAIYQYLTTKQLYVTSFYAHHAMFGSFMEVVLPLLAVFFIAQPNYKKKILYFFLGLVCLAALILTQARGPWLGAGIALFVVLIAMRNKLYVNKKSITASIVLIAIVLVMASPLYLNRVKTITDLNWASNYHRVLIWESTIHMIQDYPLTGVGLGQFRKIYNAQYISPLSQEPFHLHAHNSYLMYAAENGLINLLAFIYLLFSIGKSLFEKQKLRDPIGIAVLAVFVALLTNSMVDSFFWATHLAKILWLFIGIALYNLQVRGGISDLKDIRAYVGKE</sequence>
<accession>A0A212M1G7</accession>